<dbReference type="Proteomes" id="UP000235828">
    <property type="component" value="Chromosome A"/>
</dbReference>
<protein>
    <submittedName>
        <fullName evidence="2">Uncharacterized protein</fullName>
    </submittedName>
</protein>
<keyword evidence="1" id="KW-0472">Membrane</keyword>
<organism evidence="2 3">
    <name type="scientific">Vibrio tapetis subsp. tapetis</name>
    <dbReference type="NCBI Taxonomy" id="1671868"/>
    <lineage>
        <taxon>Bacteria</taxon>
        <taxon>Pseudomonadati</taxon>
        <taxon>Pseudomonadota</taxon>
        <taxon>Gammaproteobacteria</taxon>
        <taxon>Vibrionales</taxon>
        <taxon>Vibrionaceae</taxon>
        <taxon>Vibrio</taxon>
    </lineage>
</organism>
<proteinExistence type="predicted"/>
<sequence length="142" mass="16216">MFHYLWESGIELIMDMIGPPSLFILLISGGVMICWSVVIGLPLLIMTPQKVKDYRFREKSSGEIESHLALGWDLAGIILRFSLMANVAFPFIGRKRGLTQIRDVCPKWFIRSCVVFCTINYCLAFICLVSGVIMVTYSYFYL</sequence>
<evidence type="ECO:0000313" key="3">
    <source>
        <dbReference type="Proteomes" id="UP000235828"/>
    </source>
</evidence>
<feature type="transmembrane region" description="Helical" evidence="1">
    <location>
        <begin position="21"/>
        <end position="45"/>
    </location>
</feature>
<gene>
    <name evidence="2" type="ORF">VTAP4600_A2354</name>
</gene>
<evidence type="ECO:0000256" key="1">
    <source>
        <dbReference type="SAM" id="Phobius"/>
    </source>
</evidence>
<keyword evidence="1" id="KW-0812">Transmembrane</keyword>
<dbReference type="AlphaFoldDB" id="A0A2N8ZEJ9"/>
<keyword evidence="1" id="KW-1133">Transmembrane helix</keyword>
<accession>A0A2N8ZEJ9</accession>
<keyword evidence="3" id="KW-1185">Reference proteome</keyword>
<dbReference type="KEGG" id="vta:A2354"/>
<name>A0A2N8ZEJ9_9VIBR</name>
<feature type="transmembrane region" description="Helical" evidence="1">
    <location>
        <begin position="113"/>
        <end position="140"/>
    </location>
</feature>
<feature type="transmembrane region" description="Helical" evidence="1">
    <location>
        <begin position="69"/>
        <end position="92"/>
    </location>
</feature>
<evidence type="ECO:0000313" key="2">
    <source>
        <dbReference type="EMBL" id="SON50333.1"/>
    </source>
</evidence>
<reference evidence="2 3" key="1">
    <citation type="submission" date="2017-10" db="EMBL/GenBank/DDBJ databases">
        <authorList>
            <person name="Banno H."/>
            <person name="Chua N.-H."/>
        </authorList>
    </citation>
    <scope>NUCLEOTIDE SEQUENCE [LARGE SCALE GENOMIC DNA]</scope>
    <source>
        <strain evidence="2">Vibrio tapetis CECT4600</strain>
    </source>
</reference>
<dbReference type="EMBL" id="LT960611">
    <property type="protein sequence ID" value="SON50333.1"/>
    <property type="molecule type" value="Genomic_DNA"/>
</dbReference>